<feature type="domain" description="PUA" evidence="8">
    <location>
        <begin position="95"/>
        <end position="170"/>
    </location>
</feature>
<dbReference type="Pfam" id="PF17833">
    <property type="entry name" value="pre-PUA_NIP7"/>
    <property type="match status" value="1"/>
</dbReference>
<dbReference type="PIRSF" id="PIRSF017190">
    <property type="entry name" value="Rbsml_synth_fac_NIP7"/>
    <property type="match status" value="1"/>
</dbReference>
<keyword evidence="10" id="KW-1185">Reference proteome</keyword>
<dbReference type="CDD" id="cd21151">
    <property type="entry name" value="PUA_Nip7-like"/>
    <property type="match status" value="1"/>
</dbReference>
<comment type="function">
    <text evidence="6 7">Required for proper 27S pre-rRNA processing and 60S ribosome subunit assembly.</text>
</comment>
<dbReference type="Proteomes" id="UP000789831">
    <property type="component" value="Unassembled WGS sequence"/>
</dbReference>
<evidence type="ECO:0000256" key="7">
    <source>
        <dbReference type="PIRNR" id="PIRNR017190"/>
    </source>
</evidence>
<evidence type="ECO:0000256" key="4">
    <source>
        <dbReference type="ARBA" id="ARBA00022884"/>
    </source>
</evidence>
<evidence type="ECO:0000259" key="8">
    <source>
        <dbReference type="SMART" id="SM00359"/>
    </source>
</evidence>
<proteinExistence type="inferred from homology"/>
<dbReference type="CDD" id="cd21146">
    <property type="entry name" value="Nip7_N_euk"/>
    <property type="match status" value="1"/>
</dbReference>
<dbReference type="InterPro" id="IPR040598">
    <property type="entry name" value="NIP7_N"/>
</dbReference>
<dbReference type="SUPFAM" id="SSF88802">
    <property type="entry name" value="Pre-PUA domain"/>
    <property type="match status" value="1"/>
</dbReference>
<dbReference type="SUPFAM" id="SSF88697">
    <property type="entry name" value="PUA domain-like"/>
    <property type="match status" value="1"/>
</dbReference>
<keyword evidence="3 7" id="KW-0690">Ribosome biogenesis</keyword>
<dbReference type="PANTHER" id="PTHR23415">
    <property type="entry name" value="CYCLIN-DEPENDENT KINASES REGULATORY SUBUNIT/60S RIBOSOME SUBUNIT BIOGENESIS PROTEIN NIP7"/>
    <property type="match status" value="1"/>
</dbReference>
<comment type="similarity">
    <text evidence="2 7">Belongs to the NIP7 family.</text>
</comment>
<comment type="subcellular location">
    <subcellularLocation>
        <location evidence="1">Nucleus</location>
        <location evidence="1">Nucleolus</location>
    </subcellularLocation>
</comment>
<dbReference type="AlphaFoldDB" id="A0A9N9C1W7"/>
<dbReference type="InterPro" id="IPR055359">
    <property type="entry name" value="Nip7_N_euk"/>
</dbReference>
<evidence type="ECO:0000256" key="6">
    <source>
        <dbReference type="ARBA" id="ARBA00054591"/>
    </source>
</evidence>
<keyword evidence="4 7" id="KW-0694">RNA-binding</keyword>
<dbReference type="Gene3D" id="3.10.450.220">
    <property type="match status" value="1"/>
</dbReference>
<evidence type="ECO:0000256" key="3">
    <source>
        <dbReference type="ARBA" id="ARBA00022517"/>
    </source>
</evidence>
<dbReference type="SMART" id="SM00359">
    <property type="entry name" value="PUA"/>
    <property type="match status" value="1"/>
</dbReference>
<dbReference type="FunFam" id="3.10.450.220:FF:000001">
    <property type="entry name" value="60S ribosome subunit biogenesis protein NIP7 homolog"/>
    <property type="match status" value="1"/>
</dbReference>
<protein>
    <recommendedName>
        <fullName evidence="7">60S ribosome subunit biogenesis protein NIP7</fullName>
    </recommendedName>
</protein>
<evidence type="ECO:0000256" key="2">
    <source>
        <dbReference type="ARBA" id="ARBA00009895"/>
    </source>
</evidence>
<sequence length="180" mass="20717">MRPLTRDETEVFFQKLAKYIGRNIAHLIDRADETYCFRLHKDRVYYVSESLMRRATSVGRDQLMSVGVCFGKFTKSGKFKLHITALDYLAQYAKFKLWIKPNGEMQFLYGNHVAKAHIGRISEDVPEHQGIVMFSMADVPLGFGVTARSTVDIRKLQSTDIVAFHQADVGEYLREQDTLF</sequence>
<evidence type="ECO:0000313" key="9">
    <source>
        <dbReference type="EMBL" id="CAG8584760.1"/>
    </source>
</evidence>
<reference evidence="9" key="1">
    <citation type="submission" date="2021-06" db="EMBL/GenBank/DDBJ databases">
        <authorList>
            <person name="Kallberg Y."/>
            <person name="Tangrot J."/>
            <person name="Rosling A."/>
        </authorList>
    </citation>
    <scope>NUCLEOTIDE SEQUENCE</scope>
    <source>
        <strain evidence="9">MT106</strain>
    </source>
</reference>
<accession>A0A9N9C1W7</accession>
<dbReference type="OrthoDB" id="27490at2759"/>
<dbReference type="InterPro" id="IPR015947">
    <property type="entry name" value="PUA-like_sf"/>
</dbReference>
<dbReference type="InterPro" id="IPR002478">
    <property type="entry name" value="PUA"/>
</dbReference>
<gene>
    <name evidence="9" type="ORF">AGERDE_LOCUS8305</name>
</gene>
<dbReference type="GO" id="GO:0003723">
    <property type="term" value="F:RNA binding"/>
    <property type="evidence" value="ECO:0007669"/>
    <property type="project" value="UniProtKB-KW"/>
</dbReference>
<dbReference type="EMBL" id="CAJVPL010001723">
    <property type="protein sequence ID" value="CAG8584760.1"/>
    <property type="molecule type" value="Genomic_DNA"/>
</dbReference>
<name>A0A9N9C1W7_9GLOM</name>
<dbReference type="PROSITE" id="PS50890">
    <property type="entry name" value="PUA"/>
    <property type="match status" value="1"/>
</dbReference>
<dbReference type="InterPro" id="IPR036974">
    <property type="entry name" value="PUA_sf"/>
</dbReference>
<organism evidence="9 10">
    <name type="scientific">Ambispora gerdemannii</name>
    <dbReference type="NCBI Taxonomy" id="144530"/>
    <lineage>
        <taxon>Eukaryota</taxon>
        <taxon>Fungi</taxon>
        <taxon>Fungi incertae sedis</taxon>
        <taxon>Mucoromycota</taxon>
        <taxon>Glomeromycotina</taxon>
        <taxon>Glomeromycetes</taxon>
        <taxon>Archaeosporales</taxon>
        <taxon>Ambisporaceae</taxon>
        <taxon>Ambispora</taxon>
    </lineage>
</organism>
<keyword evidence="5 7" id="KW-0539">Nucleus</keyword>
<dbReference type="Pfam" id="PF03657">
    <property type="entry name" value="UPF0113"/>
    <property type="match status" value="1"/>
</dbReference>
<evidence type="ECO:0000256" key="5">
    <source>
        <dbReference type="ARBA" id="ARBA00023242"/>
    </source>
</evidence>
<dbReference type="InterPro" id="IPR005155">
    <property type="entry name" value="UPF0113_PUA"/>
</dbReference>
<dbReference type="Gene3D" id="2.30.130.10">
    <property type="entry name" value="PUA domain"/>
    <property type="match status" value="1"/>
</dbReference>
<comment type="caution">
    <text evidence="9">The sequence shown here is derived from an EMBL/GenBank/DDBJ whole genome shotgun (WGS) entry which is preliminary data.</text>
</comment>
<dbReference type="FunFam" id="2.30.130.10:FF:000002">
    <property type="entry name" value="60S ribosome subunit biogenesis protein NIP7 homolog"/>
    <property type="match status" value="1"/>
</dbReference>
<dbReference type="GO" id="GO:0042255">
    <property type="term" value="P:ribosome assembly"/>
    <property type="evidence" value="ECO:0007669"/>
    <property type="project" value="InterPro"/>
</dbReference>
<dbReference type="GO" id="GO:0005730">
    <property type="term" value="C:nucleolus"/>
    <property type="evidence" value="ECO:0007669"/>
    <property type="project" value="UniProtKB-SubCell"/>
</dbReference>
<evidence type="ECO:0000256" key="1">
    <source>
        <dbReference type="ARBA" id="ARBA00004604"/>
    </source>
</evidence>
<dbReference type="InterPro" id="IPR016686">
    <property type="entry name" value="Ribosomal_synth_fac_NIP7"/>
</dbReference>
<evidence type="ECO:0000313" key="10">
    <source>
        <dbReference type="Proteomes" id="UP000789831"/>
    </source>
</evidence>
<comment type="subunit">
    <text evidence="7">Interacts with pre-ribosome complex.</text>
</comment>